<organism evidence="7 8">
    <name type="scientific">Saitozyma podzolica</name>
    <dbReference type="NCBI Taxonomy" id="1890683"/>
    <lineage>
        <taxon>Eukaryota</taxon>
        <taxon>Fungi</taxon>
        <taxon>Dikarya</taxon>
        <taxon>Basidiomycota</taxon>
        <taxon>Agaricomycotina</taxon>
        <taxon>Tremellomycetes</taxon>
        <taxon>Tremellales</taxon>
        <taxon>Trimorphomycetaceae</taxon>
        <taxon>Saitozyma</taxon>
    </lineage>
</organism>
<sequence length="441" mass="48828">MPSSSKDLSSKGKKRKSLPSGADSQPTPSDVKVVVSDPSSSAGPVFANFPSVRPSKNTSYTVYTRDPGSSSSVNDQHTLLVGETEDVEFFSTNQLEKREGDGSECQYVAALYDPSTQTLHIQNPTPLYLMAHRAKRLKLAASVKKSEMDSRAEYKARRNDLGEVFGTRKAKSQIRAEERNRVDVGAMQGVKGHLMEAIPKTAMLEEAPPGPSELIPTPNLETSQPDEVYPRESLILSDEWSAISVSELLKATDDKERVALLPYRRSRWIEAKMRSIINGPPAVRKANLKYIYYLAALLHFQDQAGWIGKTPSTEIASKFRGVPPQVLNGMLSRFAEGSGKKYTVTEKMRTKLFAYICTLYLLLDGWTVEVGKVAKELSLTDAKVINMYKSLGCQVEIPTPAEREKLGLSMSEAQKARRAVLKAPVKFPKTKMRGPAKRQNV</sequence>
<accession>A0A427YJD9</accession>
<dbReference type="GO" id="GO:0003677">
    <property type="term" value="F:DNA binding"/>
    <property type="evidence" value="ECO:0007669"/>
    <property type="project" value="InterPro"/>
</dbReference>
<evidence type="ECO:0000256" key="5">
    <source>
        <dbReference type="ARBA" id="ARBA00023242"/>
    </source>
</evidence>
<dbReference type="OrthoDB" id="532500at2759"/>
<keyword evidence="3 7" id="KW-0240">DNA-directed RNA polymerase</keyword>
<dbReference type="GO" id="GO:0005730">
    <property type="term" value="C:nucleolus"/>
    <property type="evidence" value="ECO:0007669"/>
    <property type="project" value="UniProtKB-SubCell"/>
</dbReference>
<proteinExistence type="inferred from homology"/>
<evidence type="ECO:0000313" key="7">
    <source>
        <dbReference type="EMBL" id="RSH91177.1"/>
    </source>
</evidence>
<evidence type="ECO:0000256" key="6">
    <source>
        <dbReference type="SAM" id="MobiDB-lite"/>
    </source>
</evidence>
<dbReference type="GO" id="GO:0000428">
    <property type="term" value="C:DNA-directed RNA polymerase complex"/>
    <property type="evidence" value="ECO:0007669"/>
    <property type="project" value="UniProtKB-KW"/>
</dbReference>
<dbReference type="EMBL" id="RSCD01000008">
    <property type="protein sequence ID" value="RSH91177.1"/>
    <property type="molecule type" value="Genomic_DNA"/>
</dbReference>
<keyword evidence="8" id="KW-1185">Reference proteome</keyword>
<dbReference type="PANTHER" id="PTHR14440">
    <property type="entry name" value="DNA-DIRECTED RNA POLYMERASE I SUBUNIT RPA49"/>
    <property type="match status" value="1"/>
</dbReference>
<comment type="similarity">
    <text evidence="2">Belongs to the eukaryotic RPA49/POLR1E RNA polymerase subunit family.</text>
</comment>
<evidence type="ECO:0000313" key="8">
    <source>
        <dbReference type="Proteomes" id="UP000279259"/>
    </source>
</evidence>
<protein>
    <submittedName>
        <fullName evidence="7">DNA-directed RNA polymerase I subunit rpa49</fullName>
    </submittedName>
</protein>
<evidence type="ECO:0000256" key="1">
    <source>
        <dbReference type="ARBA" id="ARBA00004604"/>
    </source>
</evidence>
<name>A0A427YJD9_9TREE</name>
<feature type="compositionally biased region" description="Low complexity" evidence="6">
    <location>
        <begin position="28"/>
        <end position="41"/>
    </location>
</feature>
<dbReference type="GO" id="GO:0006351">
    <property type="term" value="P:DNA-templated transcription"/>
    <property type="evidence" value="ECO:0007669"/>
    <property type="project" value="InterPro"/>
</dbReference>
<comment type="subcellular location">
    <subcellularLocation>
        <location evidence="1">Nucleus</location>
        <location evidence="1">Nucleolus</location>
    </subcellularLocation>
</comment>
<evidence type="ECO:0000256" key="3">
    <source>
        <dbReference type="ARBA" id="ARBA00022478"/>
    </source>
</evidence>
<feature type="compositionally biased region" description="Polar residues" evidence="6">
    <location>
        <begin position="54"/>
        <end position="75"/>
    </location>
</feature>
<feature type="region of interest" description="Disordered" evidence="6">
    <location>
        <begin position="1"/>
        <end position="75"/>
    </location>
</feature>
<comment type="caution">
    <text evidence="7">The sequence shown here is derived from an EMBL/GenBank/DDBJ whole genome shotgun (WGS) entry which is preliminary data.</text>
</comment>
<reference evidence="7 8" key="1">
    <citation type="submission" date="2018-11" db="EMBL/GenBank/DDBJ databases">
        <title>Genome sequence of Saitozyma podzolica DSM 27192.</title>
        <authorList>
            <person name="Aliyu H."/>
            <person name="Gorte O."/>
            <person name="Ochsenreither K."/>
        </authorList>
    </citation>
    <scope>NUCLEOTIDE SEQUENCE [LARGE SCALE GENOMIC DNA]</scope>
    <source>
        <strain evidence="7 8">DSM 27192</strain>
    </source>
</reference>
<dbReference type="AlphaFoldDB" id="A0A427YJD9"/>
<keyword evidence="5" id="KW-0539">Nucleus</keyword>
<dbReference type="STRING" id="1890683.A0A427YJD9"/>
<gene>
    <name evidence="7" type="primary">RPA49</name>
    <name evidence="7" type="ORF">EHS25_009476</name>
</gene>
<dbReference type="Proteomes" id="UP000279259">
    <property type="component" value="Unassembled WGS sequence"/>
</dbReference>
<dbReference type="InterPro" id="IPR009668">
    <property type="entry name" value="RNA_pol-assoc_fac_A49-like"/>
</dbReference>
<keyword evidence="4" id="KW-0804">Transcription</keyword>
<evidence type="ECO:0000256" key="2">
    <source>
        <dbReference type="ARBA" id="ARBA00009430"/>
    </source>
</evidence>
<evidence type="ECO:0000256" key="4">
    <source>
        <dbReference type="ARBA" id="ARBA00023163"/>
    </source>
</evidence>
<dbReference type="Pfam" id="PF06870">
    <property type="entry name" value="RNA_pol_I_A49"/>
    <property type="match status" value="1"/>
</dbReference>